<dbReference type="Proteomes" id="UP001155483">
    <property type="component" value="Unassembled WGS sequence"/>
</dbReference>
<dbReference type="GO" id="GO:0015977">
    <property type="term" value="P:carbon fixation"/>
    <property type="evidence" value="ECO:0007669"/>
    <property type="project" value="InterPro"/>
</dbReference>
<sequence length="861" mass="98450">MEHHLSRGLQQFKDKVGIKFQLFNSLFTSLPFHRIEKTGILLSLLLNHCEESYRKKKSPAQVIEDFFERYTNLPNERERIDLLFRFVQYVERQVVLFDALEDAAFKDVNDINGAGTLKHLESEVVQSNSQEGLSKKLNDFAVRLVLTAHPTQFYPGPVLGIINDLSRALIENNASQINQYLQQLGKTPFFKKQKPTPYDEAVSLIWYLENIFYNAAGRIMSFLKDQFPHAMEHSKNPVITMGFWPGGDRDGNPNVTTETTLKVAENLNSTIIKCYYLDVRRLKRRLTFKGVDTILIELEERLYHNLFFPGQNSDITKDEILQKLYAIREVLIYQHNSMFLPLLDKLINKVLVFGMHFASLDIRQDSSVHHSVLEAIAAQEDILPKNYKDLSAEERISILTRTEAKANPELYKDLLIKDTLLCMAAVKDIQKKNGEIGCNRYIISQCNSALNVMEVYGLFLLSGWKKSELSVDIVPLFETIDDLRHAPFIMKELYENKDYRNHLGARGNLQSIMLGFSDGTKDGGYLMANWSIYRAKEELTRISRDYGIDIIFFDGRGGPPARGGGKTHKFYASMGQNISNKEIQLTIQGQTVSSNFGTIDSAQYNIEQLLHAGITNDLFPRKERSLEDEDLRNLMDELSEEGLKAYTALKQHPNFLPYLSHVSPLQFYAQTNIGSRPAKRGGSSKLSLKDLRAIPFVGSWSQLKQNVPGYYGVGTALQALDKKGRFAELKNLYKSSLYFKTLIDNCEMAMKKCFFPLTAYLSDHPQYGEVWNMIYAEYELTQRYIFLLSDKNELMADYPVEQMSIQMRERIVLPLTTIQQFAIACIRDIDDGKLMSSSKEALERLVVRCSFGIINAGRNSA</sequence>
<dbReference type="SUPFAM" id="SSF51621">
    <property type="entry name" value="Phosphoenolpyruvate/pyruvate domain"/>
    <property type="match status" value="1"/>
</dbReference>
<dbReference type="InterPro" id="IPR021135">
    <property type="entry name" value="PEP_COase"/>
</dbReference>
<evidence type="ECO:0000313" key="4">
    <source>
        <dbReference type="Proteomes" id="UP001155483"/>
    </source>
</evidence>
<dbReference type="RefSeq" id="WP_279298029.1">
    <property type="nucleotide sequence ID" value="NZ_JAOTIF010000013.1"/>
</dbReference>
<gene>
    <name evidence="3" type="ORF">OCK74_15830</name>
</gene>
<dbReference type="AlphaFoldDB" id="A0A9X2XPD3"/>
<evidence type="ECO:0000256" key="2">
    <source>
        <dbReference type="ARBA" id="ARBA00022419"/>
    </source>
</evidence>
<dbReference type="PANTHER" id="PTHR30523:SF6">
    <property type="entry name" value="PHOSPHOENOLPYRUVATE CARBOXYLASE"/>
    <property type="match status" value="1"/>
</dbReference>
<dbReference type="GO" id="GO:0005829">
    <property type="term" value="C:cytosol"/>
    <property type="evidence" value="ECO:0007669"/>
    <property type="project" value="TreeGrafter"/>
</dbReference>
<reference evidence="3" key="1">
    <citation type="submission" date="2022-09" db="EMBL/GenBank/DDBJ databases">
        <authorList>
            <person name="Yuan C."/>
            <person name="Ke Z."/>
        </authorList>
    </citation>
    <scope>NUCLEOTIDE SEQUENCE</scope>
    <source>
        <strain evidence="3">LB-8</strain>
    </source>
</reference>
<keyword evidence="4" id="KW-1185">Reference proteome</keyword>
<dbReference type="Pfam" id="PF00311">
    <property type="entry name" value="PEPcase"/>
    <property type="match status" value="2"/>
</dbReference>
<dbReference type="EMBL" id="JAOTIF010000013">
    <property type="protein sequence ID" value="MCU7550589.1"/>
    <property type="molecule type" value="Genomic_DNA"/>
</dbReference>
<dbReference type="PRINTS" id="PR00150">
    <property type="entry name" value="PEPCARBXLASE"/>
</dbReference>
<dbReference type="GO" id="GO:0008964">
    <property type="term" value="F:phosphoenolpyruvate carboxylase activity"/>
    <property type="evidence" value="ECO:0007669"/>
    <property type="project" value="InterPro"/>
</dbReference>
<comment type="function">
    <text evidence="1">Forms oxaloacetate, a four-carbon dicarboxylic acid source for the tricarboxylic acid cycle.</text>
</comment>
<dbReference type="GO" id="GO:0006099">
    <property type="term" value="P:tricarboxylic acid cycle"/>
    <property type="evidence" value="ECO:0007669"/>
    <property type="project" value="InterPro"/>
</dbReference>
<dbReference type="PANTHER" id="PTHR30523">
    <property type="entry name" value="PHOSPHOENOLPYRUVATE CARBOXYLASE"/>
    <property type="match status" value="1"/>
</dbReference>
<keyword evidence="3" id="KW-0456">Lyase</keyword>
<organism evidence="3 4">
    <name type="scientific">Paraflavisolibacter caeni</name>
    <dbReference type="NCBI Taxonomy" id="2982496"/>
    <lineage>
        <taxon>Bacteria</taxon>
        <taxon>Pseudomonadati</taxon>
        <taxon>Bacteroidota</taxon>
        <taxon>Chitinophagia</taxon>
        <taxon>Chitinophagales</taxon>
        <taxon>Chitinophagaceae</taxon>
        <taxon>Paraflavisolibacter</taxon>
    </lineage>
</organism>
<evidence type="ECO:0000313" key="3">
    <source>
        <dbReference type="EMBL" id="MCU7550589.1"/>
    </source>
</evidence>
<reference evidence="3" key="2">
    <citation type="submission" date="2023-04" db="EMBL/GenBank/DDBJ databases">
        <title>Paracnuella aquatica gen. nov., sp. nov., a member of the family Chitinophagaceae isolated from a hot spring.</title>
        <authorList>
            <person name="Wang C."/>
        </authorList>
    </citation>
    <scope>NUCLEOTIDE SEQUENCE</scope>
    <source>
        <strain evidence="3">LB-8</strain>
    </source>
</reference>
<protein>
    <recommendedName>
        <fullName evidence="2">Phosphoenolpyruvate carboxylase</fullName>
    </recommendedName>
</protein>
<proteinExistence type="predicted"/>
<name>A0A9X2XPD3_9BACT</name>
<dbReference type="InterPro" id="IPR015813">
    <property type="entry name" value="Pyrv/PenolPyrv_kinase-like_dom"/>
</dbReference>
<comment type="caution">
    <text evidence="3">The sequence shown here is derived from an EMBL/GenBank/DDBJ whole genome shotgun (WGS) entry which is preliminary data.</text>
</comment>
<evidence type="ECO:0000256" key="1">
    <source>
        <dbReference type="ARBA" id="ARBA00003670"/>
    </source>
</evidence>
<accession>A0A9X2XPD3</accession>